<evidence type="ECO:0000313" key="1">
    <source>
        <dbReference type="EMBL" id="CAH1568607.1"/>
    </source>
</evidence>
<dbReference type="AlphaFoldDB" id="A0AAU9QGJ2"/>
<protein>
    <submittedName>
        <fullName evidence="1">Uncharacterized protein</fullName>
    </submittedName>
</protein>
<name>A0AAU9QGJ2_9VIBR</name>
<sequence length="47" mass="5489">MPYKRTKGNSRYQPIPDFHQSKNLTNDTLNVSITFPIEFTLKSISIF</sequence>
<organism evidence="1 2">
    <name type="scientific">Vibrio jasicida</name>
    <dbReference type="NCBI Taxonomy" id="766224"/>
    <lineage>
        <taxon>Bacteria</taxon>
        <taxon>Pseudomonadati</taxon>
        <taxon>Pseudomonadota</taxon>
        <taxon>Gammaproteobacteria</taxon>
        <taxon>Vibrionales</taxon>
        <taxon>Vibrionaceae</taxon>
        <taxon>Vibrio</taxon>
    </lineage>
</organism>
<evidence type="ECO:0000313" key="2">
    <source>
        <dbReference type="Proteomes" id="UP001295462"/>
    </source>
</evidence>
<accession>A0AAU9QGJ2</accession>
<comment type="caution">
    <text evidence="1">The sequence shown here is derived from an EMBL/GenBank/DDBJ whole genome shotgun (WGS) entry which is preliminary data.</text>
</comment>
<gene>
    <name evidence="1" type="ORF">THF1A12_100042</name>
</gene>
<reference evidence="1" key="1">
    <citation type="submission" date="2022-01" db="EMBL/GenBank/DDBJ databases">
        <authorList>
            <person name="Lagorce A."/>
        </authorList>
    </citation>
    <scope>NUCLEOTIDE SEQUENCE</scope>
    <source>
        <strain evidence="1">Th15_F1_A12</strain>
    </source>
</reference>
<proteinExistence type="predicted"/>
<dbReference type="EMBL" id="CAKMUD010000002">
    <property type="protein sequence ID" value="CAH1568607.1"/>
    <property type="molecule type" value="Genomic_DNA"/>
</dbReference>
<dbReference type="Proteomes" id="UP001295462">
    <property type="component" value="Unassembled WGS sequence"/>
</dbReference>